<evidence type="ECO:0000256" key="1">
    <source>
        <dbReference type="SAM" id="SignalP"/>
    </source>
</evidence>
<dbReference type="GeneID" id="87870212"/>
<dbReference type="EMBL" id="JAULSX010000004">
    <property type="protein sequence ID" value="KAK3492989.1"/>
    <property type="molecule type" value="Genomic_DNA"/>
</dbReference>
<keyword evidence="1" id="KW-0732">Signal</keyword>
<accession>A0AAJ0I8W5</accession>
<feature type="chain" id="PRO_5042585037" description="Secreted protein" evidence="1">
    <location>
        <begin position="20"/>
        <end position="145"/>
    </location>
</feature>
<name>A0AAJ0I8W5_9PEZI</name>
<evidence type="ECO:0000313" key="2">
    <source>
        <dbReference type="EMBL" id="KAK3492989.1"/>
    </source>
</evidence>
<gene>
    <name evidence="2" type="ORF">B0T23DRAFT_153937</name>
</gene>
<evidence type="ECO:0000313" key="3">
    <source>
        <dbReference type="Proteomes" id="UP001285908"/>
    </source>
</evidence>
<reference evidence="2 3" key="1">
    <citation type="journal article" date="2023" name="Mol. Phylogenet. Evol.">
        <title>Genome-scale phylogeny and comparative genomics of the fungal order Sordariales.</title>
        <authorList>
            <person name="Hensen N."/>
            <person name="Bonometti L."/>
            <person name="Westerberg I."/>
            <person name="Brannstrom I.O."/>
            <person name="Guillou S."/>
            <person name="Cros-Aarteil S."/>
            <person name="Calhoun S."/>
            <person name="Haridas S."/>
            <person name="Kuo A."/>
            <person name="Mondo S."/>
            <person name="Pangilinan J."/>
            <person name="Riley R."/>
            <person name="LaButti K."/>
            <person name="Andreopoulos B."/>
            <person name="Lipzen A."/>
            <person name="Chen C."/>
            <person name="Yan M."/>
            <person name="Daum C."/>
            <person name="Ng V."/>
            <person name="Clum A."/>
            <person name="Steindorff A."/>
            <person name="Ohm R.A."/>
            <person name="Martin F."/>
            <person name="Silar P."/>
            <person name="Natvig D.O."/>
            <person name="Lalanne C."/>
            <person name="Gautier V."/>
            <person name="Ament-Velasquez S.L."/>
            <person name="Kruys A."/>
            <person name="Hutchinson M.I."/>
            <person name="Powell A.J."/>
            <person name="Barry K."/>
            <person name="Miller A.N."/>
            <person name="Grigoriev I.V."/>
            <person name="Debuchy R."/>
            <person name="Gladieux P."/>
            <person name="Hiltunen Thoren M."/>
            <person name="Johannesson H."/>
        </authorList>
    </citation>
    <scope>NUCLEOTIDE SEQUENCE [LARGE SCALE GENOMIC DNA]</scope>
    <source>
        <strain evidence="2 3">FGSC 10403</strain>
    </source>
</reference>
<dbReference type="PROSITE" id="PS51257">
    <property type="entry name" value="PROKAR_LIPOPROTEIN"/>
    <property type="match status" value="1"/>
</dbReference>
<feature type="signal peptide" evidence="1">
    <location>
        <begin position="1"/>
        <end position="19"/>
    </location>
</feature>
<keyword evidence="3" id="KW-1185">Reference proteome</keyword>
<dbReference type="AlphaFoldDB" id="A0AAJ0I8W5"/>
<evidence type="ECO:0008006" key="4">
    <source>
        <dbReference type="Google" id="ProtNLM"/>
    </source>
</evidence>
<organism evidence="2 3">
    <name type="scientific">Neurospora hispaniola</name>
    <dbReference type="NCBI Taxonomy" id="588809"/>
    <lineage>
        <taxon>Eukaryota</taxon>
        <taxon>Fungi</taxon>
        <taxon>Dikarya</taxon>
        <taxon>Ascomycota</taxon>
        <taxon>Pezizomycotina</taxon>
        <taxon>Sordariomycetes</taxon>
        <taxon>Sordariomycetidae</taxon>
        <taxon>Sordariales</taxon>
        <taxon>Sordariaceae</taxon>
        <taxon>Neurospora</taxon>
    </lineage>
</organism>
<dbReference type="RefSeq" id="XP_062693447.1">
    <property type="nucleotide sequence ID" value="XM_062832590.1"/>
</dbReference>
<dbReference type="Proteomes" id="UP001285908">
    <property type="component" value="Unassembled WGS sequence"/>
</dbReference>
<protein>
    <recommendedName>
        <fullName evidence="4">Secreted protein</fullName>
    </recommendedName>
</protein>
<proteinExistence type="predicted"/>
<comment type="caution">
    <text evidence="2">The sequence shown here is derived from an EMBL/GenBank/DDBJ whole genome shotgun (WGS) entry which is preliminary data.</text>
</comment>
<sequence>MPCVRIPFFSFLFFSPSLSQIHGSSFSCCSSRTGPVHTPFHFSQPARGPPSLQQSSHSQVTPSFHFRRVPFLGPVLFQSLLHFSSHPPTPTVSHARHSFSSKHSSSSSQLLPTIIANLDGQPSNTTPRRRLYPPIRRVILRLVSD</sequence>